<reference evidence="2 3" key="1">
    <citation type="journal article" date="2007" name="Science">
        <title>The Chlamydomonas genome reveals the evolution of key animal and plant functions.</title>
        <authorList>
            <person name="Merchant S.S."/>
            <person name="Prochnik S.E."/>
            <person name="Vallon O."/>
            <person name="Harris E.H."/>
            <person name="Karpowicz S.J."/>
            <person name="Witman G.B."/>
            <person name="Terry A."/>
            <person name="Salamov A."/>
            <person name="Fritz-Laylin L.K."/>
            <person name="Marechal-Drouard L."/>
            <person name="Marshall W.F."/>
            <person name="Qu L.H."/>
            <person name="Nelson D.R."/>
            <person name="Sanderfoot A.A."/>
            <person name="Spalding M.H."/>
            <person name="Kapitonov V.V."/>
            <person name="Ren Q."/>
            <person name="Ferris P."/>
            <person name="Lindquist E."/>
            <person name="Shapiro H."/>
            <person name="Lucas S.M."/>
            <person name="Grimwood J."/>
            <person name="Schmutz J."/>
            <person name="Cardol P."/>
            <person name="Cerutti H."/>
            <person name="Chanfreau G."/>
            <person name="Chen C.L."/>
            <person name="Cognat V."/>
            <person name="Croft M.T."/>
            <person name="Dent R."/>
            <person name="Dutcher S."/>
            <person name="Fernandez E."/>
            <person name="Fukuzawa H."/>
            <person name="Gonzalez-Ballester D."/>
            <person name="Gonzalez-Halphen D."/>
            <person name="Hallmann A."/>
            <person name="Hanikenne M."/>
            <person name="Hippler M."/>
            <person name="Inwood W."/>
            <person name="Jabbari K."/>
            <person name="Kalanon M."/>
            <person name="Kuras R."/>
            <person name="Lefebvre P.A."/>
            <person name="Lemaire S.D."/>
            <person name="Lobanov A.V."/>
            <person name="Lohr M."/>
            <person name="Manuell A."/>
            <person name="Meier I."/>
            <person name="Mets L."/>
            <person name="Mittag M."/>
            <person name="Mittelmeier T."/>
            <person name="Moroney J.V."/>
            <person name="Moseley J."/>
            <person name="Napoli C."/>
            <person name="Nedelcu A.M."/>
            <person name="Niyogi K."/>
            <person name="Novoselov S.V."/>
            <person name="Paulsen I.T."/>
            <person name="Pazour G."/>
            <person name="Purton S."/>
            <person name="Ral J.P."/>
            <person name="Riano-Pachon D.M."/>
            <person name="Riekhof W."/>
            <person name="Rymarquis L."/>
            <person name="Schroda M."/>
            <person name="Stern D."/>
            <person name="Umen J."/>
            <person name="Willows R."/>
            <person name="Wilson N."/>
            <person name="Zimmer S.L."/>
            <person name="Allmer J."/>
            <person name="Balk J."/>
            <person name="Bisova K."/>
            <person name="Chen C.J."/>
            <person name="Elias M."/>
            <person name="Gendler K."/>
            <person name="Hauser C."/>
            <person name="Lamb M.R."/>
            <person name="Ledford H."/>
            <person name="Long J.C."/>
            <person name="Minagawa J."/>
            <person name="Page M.D."/>
            <person name="Pan J."/>
            <person name="Pootakham W."/>
            <person name="Roje S."/>
            <person name="Rose A."/>
            <person name="Stahlberg E."/>
            <person name="Terauchi A.M."/>
            <person name="Yang P."/>
            <person name="Ball S."/>
            <person name="Bowler C."/>
            <person name="Dieckmann C.L."/>
            <person name="Gladyshev V.N."/>
            <person name="Green P."/>
            <person name="Jorgensen R."/>
            <person name="Mayfield S."/>
            <person name="Mueller-Roeber B."/>
            <person name="Rajamani S."/>
            <person name="Sayre R.T."/>
            <person name="Brokstein P."/>
            <person name="Dubchak I."/>
            <person name="Goodstein D."/>
            <person name="Hornick L."/>
            <person name="Huang Y.W."/>
            <person name="Jhaveri J."/>
            <person name="Luo Y."/>
            <person name="Martinez D."/>
            <person name="Ngau W.C."/>
            <person name="Otillar B."/>
            <person name="Poliakov A."/>
            <person name="Porter A."/>
            <person name="Szajkowski L."/>
            <person name="Werner G."/>
            <person name="Zhou K."/>
            <person name="Grigoriev I.V."/>
            <person name="Rokhsar D.S."/>
            <person name="Grossman A.R."/>
        </authorList>
    </citation>
    <scope>NUCLEOTIDE SEQUENCE [LARGE SCALE GENOMIC DNA]</scope>
    <source>
        <strain evidence="3">CC-503</strain>
    </source>
</reference>
<feature type="compositionally biased region" description="Low complexity" evidence="1">
    <location>
        <begin position="190"/>
        <end position="199"/>
    </location>
</feature>
<dbReference type="Gramene" id="PNW86013">
    <property type="protein sequence ID" value="PNW86013"/>
    <property type="gene ID" value="CHLRE_03g205025v5"/>
</dbReference>
<name>A0A2K3DZQ3_CHLRE</name>
<dbReference type="AlphaFoldDB" id="A0A2K3DZQ3"/>
<sequence>MIALIFSSPSETHYRRATSLRRAAQVMSAGGLGIRMPSKATFVAQAVPPFSTRGQVYDKDKTKKATPPPPTPRHEPLGPAAHREQRPKDTAVGMSPAPTARDEEDVPGQPPAPPQLWGSEPEPDLPAAATPAASSPPDKPSVPTAGVASQPRISREISSTPNTNTNTGTPAAAPPAMAAVAVASVPKPWEAAAANSQAQPAPPAPPAPAKPPPRRTPAASSPPASAPSPLPQPQPQAAGQVPYTQLPTDMLRLTGGSRKHLVGRVTLRTFFPAATEAVTSARAGSELVRLHRVQEDGVTVATYDVLLSYRCASSKSGTSVRLTGLAPLVADMGLQQGAYVRLAWGPPTLRAVAGPGPGPAVLDQRVVVIEQVAGVA</sequence>
<evidence type="ECO:0000313" key="2">
    <source>
        <dbReference type="EMBL" id="PNW86013.1"/>
    </source>
</evidence>
<dbReference type="KEGG" id="cre:CHLRE_03g205025v5"/>
<feature type="compositionally biased region" description="Pro residues" evidence="1">
    <location>
        <begin position="200"/>
        <end position="215"/>
    </location>
</feature>
<organism evidence="2 3">
    <name type="scientific">Chlamydomonas reinhardtii</name>
    <name type="common">Chlamydomonas smithii</name>
    <dbReference type="NCBI Taxonomy" id="3055"/>
    <lineage>
        <taxon>Eukaryota</taxon>
        <taxon>Viridiplantae</taxon>
        <taxon>Chlorophyta</taxon>
        <taxon>core chlorophytes</taxon>
        <taxon>Chlorophyceae</taxon>
        <taxon>CS clade</taxon>
        <taxon>Chlamydomonadales</taxon>
        <taxon>Chlamydomonadaceae</taxon>
        <taxon>Chlamydomonas</taxon>
    </lineage>
</organism>
<feature type="compositionally biased region" description="Basic and acidic residues" evidence="1">
    <location>
        <begin position="72"/>
        <end position="89"/>
    </location>
</feature>
<dbReference type="PRINTS" id="PR01217">
    <property type="entry name" value="PRICHEXTENSN"/>
</dbReference>
<gene>
    <name evidence="2" type="ORF">CHLRE_03g205025v5</name>
</gene>
<feature type="region of interest" description="Disordered" evidence="1">
    <location>
        <begin position="190"/>
        <end position="240"/>
    </location>
</feature>
<feature type="compositionally biased region" description="Low complexity" evidence="1">
    <location>
        <begin position="158"/>
        <end position="172"/>
    </location>
</feature>
<accession>A0A2K3DZQ3</accession>
<keyword evidence="3" id="KW-1185">Reference proteome</keyword>
<feature type="compositionally biased region" description="Pro residues" evidence="1">
    <location>
        <begin position="224"/>
        <end position="234"/>
    </location>
</feature>
<protein>
    <submittedName>
        <fullName evidence="2">Uncharacterized protein</fullName>
    </submittedName>
</protein>
<feature type="region of interest" description="Disordered" evidence="1">
    <location>
        <begin position="53"/>
        <end position="172"/>
    </location>
</feature>
<evidence type="ECO:0000313" key="3">
    <source>
        <dbReference type="Proteomes" id="UP000006906"/>
    </source>
</evidence>
<dbReference type="OrthoDB" id="10596615at2759"/>
<dbReference type="EMBL" id="CM008964">
    <property type="protein sequence ID" value="PNW86013.1"/>
    <property type="molecule type" value="Genomic_DNA"/>
</dbReference>
<feature type="compositionally biased region" description="Low complexity" evidence="1">
    <location>
        <begin position="125"/>
        <end position="136"/>
    </location>
</feature>
<evidence type="ECO:0000256" key="1">
    <source>
        <dbReference type="SAM" id="MobiDB-lite"/>
    </source>
</evidence>
<dbReference type="Proteomes" id="UP000006906">
    <property type="component" value="Chromosome 3"/>
</dbReference>
<proteinExistence type="predicted"/>
<dbReference type="GeneID" id="66053037"/>
<dbReference type="RefSeq" id="XP_042926662.1">
    <property type="nucleotide sequence ID" value="XM_043061470.1"/>
</dbReference>
<dbReference type="InParanoid" id="A0A2K3DZQ3"/>